<comment type="subunit">
    <text evidence="9">Forms a cyclic heterotetrameric complex composed of two molecules of XerC and two molecules of XerD.</text>
</comment>
<sequence length="294" mass="34190">MIDTFIKFLTYEKRASPHTITSYQTDLLQFNAFLKHHAPGLLVAKADHREIRAWVVDLANKQNTARSINRKISTLRSFYKFLQQRGHNKQNPTHKVRALKANYPLPHFVQTNDLFSLLDQCEFSKDFHGYRDRLILELFYGAGIRLSELINLETAHVNLHETTIRVHGKGAKERIIPFPKSLATFIEHYLQKKREFFNSEALNHFLLVTDKGDQLYPMMVYRTVRKYLDEYTTIDKRSPHVIRHTFATHLLDNGADLNAIKDLLGHATLAATQVYTHNSTEQLKKVFKQAHPKA</sequence>
<keyword evidence="5 9" id="KW-0229">DNA integration</keyword>
<keyword evidence="2 9" id="KW-0963">Cytoplasm</keyword>
<dbReference type="PANTHER" id="PTHR30349">
    <property type="entry name" value="PHAGE INTEGRASE-RELATED"/>
    <property type="match status" value="1"/>
</dbReference>
<dbReference type="InterPro" id="IPR044068">
    <property type="entry name" value="CB"/>
</dbReference>
<evidence type="ECO:0000259" key="10">
    <source>
        <dbReference type="PROSITE" id="PS51898"/>
    </source>
</evidence>
<dbReference type="EMBL" id="CP120682">
    <property type="protein sequence ID" value="WKN38210.1"/>
    <property type="molecule type" value="Genomic_DNA"/>
</dbReference>
<dbReference type="Gene3D" id="1.10.150.130">
    <property type="match status" value="1"/>
</dbReference>
<dbReference type="SUPFAM" id="SSF56349">
    <property type="entry name" value="DNA breaking-rejoining enzymes"/>
    <property type="match status" value="1"/>
</dbReference>
<dbReference type="HAMAP" id="MF_01808">
    <property type="entry name" value="Recomb_XerC_XerD"/>
    <property type="match status" value="1"/>
</dbReference>
<reference evidence="12" key="2">
    <citation type="journal article" date="2024" name="Antonie Van Leeuwenhoek">
        <title>Roseihalotalea indica gen. nov., sp. nov., a halophilic Bacteroidetes from mesopelagic Southwest Indian Ocean with higher carbohydrate metabolic potential.</title>
        <authorList>
            <person name="Chen B."/>
            <person name="Zhang M."/>
            <person name="Lin D."/>
            <person name="Ye J."/>
            <person name="Tang K."/>
        </authorList>
    </citation>
    <scope>NUCLEOTIDE SEQUENCE</scope>
    <source>
        <strain evidence="12">TK19036</strain>
    </source>
</reference>
<dbReference type="GO" id="GO:0005737">
    <property type="term" value="C:cytoplasm"/>
    <property type="evidence" value="ECO:0007669"/>
    <property type="project" value="UniProtKB-SubCell"/>
</dbReference>
<evidence type="ECO:0000256" key="4">
    <source>
        <dbReference type="ARBA" id="ARBA00022829"/>
    </source>
</evidence>
<feature type="domain" description="Tyr recombinase" evidence="10">
    <location>
        <begin position="104"/>
        <end position="288"/>
    </location>
</feature>
<dbReference type="InterPro" id="IPR002104">
    <property type="entry name" value="Integrase_catalytic"/>
</dbReference>
<proteinExistence type="inferred from homology"/>
<keyword evidence="8 9" id="KW-0131">Cell cycle</keyword>
<evidence type="ECO:0000313" key="12">
    <source>
        <dbReference type="EMBL" id="WKN38210.1"/>
    </source>
</evidence>
<dbReference type="InterPro" id="IPR023009">
    <property type="entry name" value="Tyrosine_recombinase_XerC/XerD"/>
</dbReference>
<keyword evidence="3 9" id="KW-0132">Cell division</keyword>
<keyword evidence="4 9" id="KW-0159">Chromosome partition</keyword>
<dbReference type="GO" id="GO:0009037">
    <property type="term" value="F:tyrosine-based site-specific recombinase activity"/>
    <property type="evidence" value="ECO:0007669"/>
    <property type="project" value="UniProtKB-UniRule"/>
</dbReference>
<feature type="active site" evidence="9">
    <location>
        <position position="266"/>
    </location>
</feature>
<dbReference type="GO" id="GO:0003677">
    <property type="term" value="F:DNA binding"/>
    <property type="evidence" value="ECO:0007669"/>
    <property type="project" value="UniProtKB-UniRule"/>
</dbReference>
<dbReference type="Pfam" id="PF02899">
    <property type="entry name" value="Phage_int_SAM_1"/>
    <property type="match status" value="1"/>
</dbReference>
<keyword evidence="7 9" id="KW-0233">DNA recombination</keyword>
<evidence type="ECO:0000256" key="2">
    <source>
        <dbReference type="ARBA" id="ARBA00022490"/>
    </source>
</evidence>
<feature type="active site" evidence="9">
    <location>
        <position position="145"/>
    </location>
</feature>
<evidence type="ECO:0000256" key="5">
    <source>
        <dbReference type="ARBA" id="ARBA00022908"/>
    </source>
</evidence>
<evidence type="ECO:0000256" key="8">
    <source>
        <dbReference type="ARBA" id="ARBA00023306"/>
    </source>
</evidence>
<evidence type="ECO:0000256" key="6">
    <source>
        <dbReference type="ARBA" id="ARBA00023125"/>
    </source>
</evidence>
<dbReference type="PROSITE" id="PS51900">
    <property type="entry name" value="CB"/>
    <property type="match status" value="1"/>
</dbReference>
<dbReference type="InterPro" id="IPR013762">
    <property type="entry name" value="Integrase-like_cat_sf"/>
</dbReference>
<dbReference type="PROSITE" id="PS51898">
    <property type="entry name" value="TYR_RECOMBINASE"/>
    <property type="match status" value="1"/>
</dbReference>
<evidence type="ECO:0000259" key="11">
    <source>
        <dbReference type="PROSITE" id="PS51900"/>
    </source>
</evidence>
<feature type="active site" evidence="9">
    <location>
        <position position="240"/>
    </location>
</feature>
<dbReference type="InterPro" id="IPR050090">
    <property type="entry name" value="Tyrosine_recombinase_XerCD"/>
</dbReference>
<dbReference type="AlphaFoldDB" id="A0AA49GNP5"/>
<dbReference type="GO" id="GO:0006313">
    <property type="term" value="P:DNA transposition"/>
    <property type="evidence" value="ECO:0007669"/>
    <property type="project" value="UniProtKB-UniRule"/>
</dbReference>
<evidence type="ECO:0000256" key="1">
    <source>
        <dbReference type="ARBA" id="ARBA00004496"/>
    </source>
</evidence>
<name>A0AA49GNP5_9BACT</name>
<keyword evidence="6 9" id="KW-0238">DNA-binding</keyword>
<dbReference type="GO" id="GO:0051301">
    <property type="term" value="P:cell division"/>
    <property type="evidence" value="ECO:0007669"/>
    <property type="project" value="UniProtKB-KW"/>
</dbReference>
<reference evidence="12" key="1">
    <citation type="journal article" date="2023" name="Comput. Struct. Biotechnol. J.">
        <title>Discovery of a novel marine Bacteroidetes with a rich repertoire of carbohydrate-active enzymes.</title>
        <authorList>
            <person name="Chen B."/>
            <person name="Liu G."/>
            <person name="Chen Q."/>
            <person name="Wang H."/>
            <person name="Liu L."/>
            <person name="Tang K."/>
        </authorList>
    </citation>
    <scope>NUCLEOTIDE SEQUENCE</scope>
    <source>
        <strain evidence="12">TK19036</strain>
    </source>
</reference>
<evidence type="ECO:0000256" key="7">
    <source>
        <dbReference type="ARBA" id="ARBA00023172"/>
    </source>
</evidence>
<dbReference type="InterPro" id="IPR004107">
    <property type="entry name" value="Integrase_SAM-like_N"/>
</dbReference>
<dbReference type="Gene3D" id="1.10.443.10">
    <property type="entry name" value="Intergrase catalytic core"/>
    <property type="match status" value="1"/>
</dbReference>
<comment type="similarity">
    <text evidence="9">Belongs to the 'phage' integrase family. XerC subfamily.</text>
</comment>
<dbReference type="GO" id="GO:0007059">
    <property type="term" value="P:chromosome segregation"/>
    <property type="evidence" value="ECO:0007669"/>
    <property type="project" value="UniProtKB-UniRule"/>
</dbReference>
<dbReference type="InterPro" id="IPR011010">
    <property type="entry name" value="DNA_brk_join_enz"/>
</dbReference>
<feature type="active site" evidence="9">
    <location>
        <position position="169"/>
    </location>
</feature>
<organism evidence="12">
    <name type="scientific">Roseihalotalea indica</name>
    <dbReference type="NCBI Taxonomy" id="2867963"/>
    <lineage>
        <taxon>Bacteria</taxon>
        <taxon>Pseudomonadati</taxon>
        <taxon>Bacteroidota</taxon>
        <taxon>Cytophagia</taxon>
        <taxon>Cytophagales</taxon>
        <taxon>Catalimonadaceae</taxon>
        <taxon>Roseihalotalea</taxon>
    </lineage>
</organism>
<evidence type="ECO:0000256" key="3">
    <source>
        <dbReference type="ARBA" id="ARBA00022618"/>
    </source>
</evidence>
<feature type="active site" description="O-(3'-phospho-DNA)-tyrosine intermediate" evidence="9">
    <location>
        <position position="275"/>
    </location>
</feature>
<evidence type="ECO:0000256" key="9">
    <source>
        <dbReference type="HAMAP-Rule" id="MF_01808"/>
    </source>
</evidence>
<accession>A0AA49GNP5</accession>
<comment type="subcellular location">
    <subcellularLocation>
        <location evidence="1 9">Cytoplasm</location>
    </subcellularLocation>
</comment>
<dbReference type="InterPro" id="IPR010998">
    <property type="entry name" value="Integrase_recombinase_N"/>
</dbReference>
<feature type="active site" evidence="9">
    <location>
        <position position="243"/>
    </location>
</feature>
<gene>
    <name evidence="9" type="primary">xerC</name>
    <name evidence="12" type="ORF">K4G66_05790</name>
</gene>
<feature type="domain" description="Core-binding (CB)" evidence="11">
    <location>
        <begin position="1"/>
        <end position="83"/>
    </location>
</feature>
<comment type="function">
    <text evidence="9">Site-specific tyrosine recombinase, which acts by catalyzing the cutting and rejoining of the recombining DNA molecules. The XerC-XerD complex is essential to convert dimers of the bacterial chromosome into monomers to permit their segregation at cell division. It also contributes to the segregational stability of plasmids.</text>
</comment>
<protein>
    <recommendedName>
        <fullName evidence="9">Tyrosine recombinase XerC</fullName>
    </recommendedName>
</protein>
<dbReference type="Pfam" id="PF00589">
    <property type="entry name" value="Phage_integrase"/>
    <property type="match status" value="1"/>
</dbReference>
<dbReference type="PANTHER" id="PTHR30349:SF77">
    <property type="entry name" value="TYROSINE RECOMBINASE XERC"/>
    <property type="match status" value="1"/>
</dbReference>